<protein>
    <submittedName>
        <fullName evidence="1">Uncharacterized protein</fullName>
    </submittedName>
</protein>
<proteinExistence type="predicted"/>
<comment type="caution">
    <text evidence="1">The sequence shown here is derived from an EMBL/GenBank/DDBJ whole genome shotgun (WGS) entry which is preliminary data.</text>
</comment>
<keyword evidence="2" id="KW-1185">Reference proteome</keyword>
<name>A0AAV4HBQ7_9GAST</name>
<evidence type="ECO:0000313" key="2">
    <source>
        <dbReference type="Proteomes" id="UP000762676"/>
    </source>
</evidence>
<gene>
    <name evidence="1" type="ORF">ElyMa_002691800</name>
</gene>
<reference evidence="1 2" key="1">
    <citation type="journal article" date="2021" name="Elife">
        <title>Chloroplast acquisition without the gene transfer in kleptoplastic sea slugs, Plakobranchus ocellatus.</title>
        <authorList>
            <person name="Maeda T."/>
            <person name="Takahashi S."/>
            <person name="Yoshida T."/>
            <person name="Shimamura S."/>
            <person name="Takaki Y."/>
            <person name="Nagai Y."/>
            <person name="Toyoda A."/>
            <person name="Suzuki Y."/>
            <person name="Arimoto A."/>
            <person name="Ishii H."/>
            <person name="Satoh N."/>
            <person name="Nishiyama T."/>
            <person name="Hasebe M."/>
            <person name="Maruyama T."/>
            <person name="Minagawa J."/>
            <person name="Obokata J."/>
            <person name="Shigenobu S."/>
        </authorList>
    </citation>
    <scope>NUCLEOTIDE SEQUENCE [LARGE SCALE GENOMIC DNA]</scope>
</reference>
<dbReference type="AlphaFoldDB" id="A0AAV4HBQ7"/>
<sequence length="120" mass="14019">MSSTGCLLNSGATHDLVRAGKHRCQGQGERSLRSETWTLDQQMLKFVYATEVRFFEVYTENFMDGKEDKSKVLEKSDTGRKLYATIRRRKGKYWGNFMKLLRLECIVTTEKLNDKRSRGR</sequence>
<dbReference type="Proteomes" id="UP000762676">
    <property type="component" value="Unassembled WGS sequence"/>
</dbReference>
<dbReference type="EMBL" id="BMAT01005544">
    <property type="protein sequence ID" value="GFR95368.1"/>
    <property type="molecule type" value="Genomic_DNA"/>
</dbReference>
<evidence type="ECO:0000313" key="1">
    <source>
        <dbReference type="EMBL" id="GFR95368.1"/>
    </source>
</evidence>
<accession>A0AAV4HBQ7</accession>
<organism evidence="1 2">
    <name type="scientific">Elysia marginata</name>
    <dbReference type="NCBI Taxonomy" id="1093978"/>
    <lineage>
        <taxon>Eukaryota</taxon>
        <taxon>Metazoa</taxon>
        <taxon>Spiralia</taxon>
        <taxon>Lophotrochozoa</taxon>
        <taxon>Mollusca</taxon>
        <taxon>Gastropoda</taxon>
        <taxon>Heterobranchia</taxon>
        <taxon>Euthyneura</taxon>
        <taxon>Panpulmonata</taxon>
        <taxon>Sacoglossa</taxon>
        <taxon>Placobranchoidea</taxon>
        <taxon>Plakobranchidae</taxon>
        <taxon>Elysia</taxon>
    </lineage>
</organism>